<evidence type="ECO:0000256" key="2">
    <source>
        <dbReference type="ARBA" id="ARBA00022741"/>
    </source>
</evidence>
<dbReference type="AlphaFoldDB" id="A0A1G9GYP0"/>
<evidence type="ECO:0000313" key="5">
    <source>
        <dbReference type="EMBL" id="SDL05808.1"/>
    </source>
</evidence>
<keyword evidence="6" id="KW-1185">Reference proteome</keyword>
<dbReference type="RefSeq" id="WP_090720098.1">
    <property type="nucleotide sequence ID" value="NZ_CBCSKY010000085.1"/>
</dbReference>
<dbReference type="PANTHER" id="PTHR24220:SF659">
    <property type="entry name" value="TRANSPORTER, PUTATIVE-RELATED"/>
    <property type="match status" value="1"/>
</dbReference>
<dbReference type="InterPro" id="IPR017911">
    <property type="entry name" value="MacB-like_ATP-bd"/>
</dbReference>
<dbReference type="PANTHER" id="PTHR24220">
    <property type="entry name" value="IMPORT ATP-BINDING PROTEIN"/>
    <property type="match status" value="1"/>
</dbReference>
<dbReference type="InterPro" id="IPR003439">
    <property type="entry name" value="ABC_transporter-like_ATP-bd"/>
</dbReference>
<dbReference type="STRING" id="1174501.SAMN05216192_1706"/>
<dbReference type="OrthoDB" id="9791546at2"/>
<evidence type="ECO:0000256" key="3">
    <source>
        <dbReference type="ARBA" id="ARBA00022840"/>
    </source>
</evidence>
<dbReference type="InterPro" id="IPR003593">
    <property type="entry name" value="AAA+_ATPase"/>
</dbReference>
<proteinExistence type="predicted"/>
<dbReference type="PROSITE" id="PS50893">
    <property type="entry name" value="ABC_TRANSPORTER_2"/>
    <property type="match status" value="1"/>
</dbReference>
<sequence length="239" mass="26503">MLQIREVKKQFKVDGRPVPILDIPEWNVEKGERVAITGPSGSGKSTLLHLVSGILRADSGSIIVDGQPLHELAEAKRDAFRASRIGYVLQDFHLIPSLTARQNIEIAMTARLTSKERRRVVDGWLEQVGLADRSQHRPSQLSRGQQQRIAIVRALVNQPPLLLADEPTGSLDWETADEISALLLELSIAHGHTLIVVTHDLNMAGRFPHCLNIQDVNTVRREAMPLQRHSSGIREGATV</sequence>
<dbReference type="Pfam" id="PF00005">
    <property type="entry name" value="ABC_tran"/>
    <property type="match status" value="1"/>
</dbReference>
<dbReference type="SMART" id="SM00382">
    <property type="entry name" value="AAA"/>
    <property type="match status" value="1"/>
</dbReference>
<keyword evidence="1" id="KW-0813">Transport</keyword>
<protein>
    <submittedName>
        <fullName evidence="5">Putative ABC transport system ATP-binding protein</fullName>
    </submittedName>
</protein>
<dbReference type="InterPro" id="IPR015854">
    <property type="entry name" value="ABC_transpr_LolD-like"/>
</dbReference>
<feature type="domain" description="ABC transporter" evidence="4">
    <location>
        <begin position="2"/>
        <end position="239"/>
    </location>
</feature>
<dbReference type="GO" id="GO:0005886">
    <property type="term" value="C:plasma membrane"/>
    <property type="evidence" value="ECO:0007669"/>
    <property type="project" value="TreeGrafter"/>
</dbReference>
<dbReference type="SUPFAM" id="SSF52540">
    <property type="entry name" value="P-loop containing nucleoside triphosphate hydrolases"/>
    <property type="match status" value="1"/>
</dbReference>
<dbReference type="GO" id="GO:0022857">
    <property type="term" value="F:transmembrane transporter activity"/>
    <property type="evidence" value="ECO:0007669"/>
    <property type="project" value="TreeGrafter"/>
</dbReference>
<dbReference type="CDD" id="cd03255">
    <property type="entry name" value="ABC_MJ0796_LolCDE_FtsE"/>
    <property type="match status" value="1"/>
</dbReference>
<dbReference type="Proteomes" id="UP000199050">
    <property type="component" value="Unassembled WGS sequence"/>
</dbReference>
<accession>A0A1G9GYP0</accession>
<gene>
    <name evidence="5" type="ORF">SAMN05216192_1706</name>
</gene>
<name>A0A1G9GYP0_9BACL</name>
<evidence type="ECO:0000256" key="1">
    <source>
        <dbReference type="ARBA" id="ARBA00022448"/>
    </source>
</evidence>
<dbReference type="InterPro" id="IPR027417">
    <property type="entry name" value="P-loop_NTPase"/>
</dbReference>
<keyword evidence="2" id="KW-0547">Nucleotide-binding</keyword>
<evidence type="ECO:0000259" key="4">
    <source>
        <dbReference type="PROSITE" id="PS50893"/>
    </source>
</evidence>
<keyword evidence="3 5" id="KW-0067">ATP-binding</keyword>
<dbReference type="Gene3D" id="3.40.50.300">
    <property type="entry name" value="P-loop containing nucleotide triphosphate hydrolases"/>
    <property type="match status" value="1"/>
</dbReference>
<dbReference type="GO" id="GO:0005524">
    <property type="term" value="F:ATP binding"/>
    <property type="evidence" value="ECO:0007669"/>
    <property type="project" value="UniProtKB-KW"/>
</dbReference>
<reference evidence="6" key="1">
    <citation type="submission" date="2016-10" db="EMBL/GenBank/DDBJ databases">
        <authorList>
            <person name="Varghese N."/>
            <person name="Submissions S."/>
        </authorList>
    </citation>
    <scope>NUCLEOTIDE SEQUENCE [LARGE SCALE GENOMIC DNA]</scope>
    <source>
        <strain evidence="6">CGMCC 1.11012</strain>
    </source>
</reference>
<organism evidence="5 6">
    <name type="scientific">Paenibacillus typhae</name>
    <dbReference type="NCBI Taxonomy" id="1174501"/>
    <lineage>
        <taxon>Bacteria</taxon>
        <taxon>Bacillati</taxon>
        <taxon>Bacillota</taxon>
        <taxon>Bacilli</taxon>
        <taxon>Bacillales</taxon>
        <taxon>Paenibacillaceae</taxon>
        <taxon>Paenibacillus</taxon>
    </lineage>
</organism>
<evidence type="ECO:0000313" key="6">
    <source>
        <dbReference type="Proteomes" id="UP000199050"/>
    </source>
</evidence>
<dbReference type="EMBL" id="FNDX01000070">
    <property type="protein sequence ID" value="SDL05808.1"/>
    <property type="molecule type" value="Genomic_DNA"/>
</dbReference>
<dbReference type="GO" id="GO:0016887">
    <property type="term" value="F:ATP hydrolysis activity"/>
    <property type="evidence" value="ECO:0007669"/>
    <property type="project" value="InterPro"/>
</dbReference>